<dbReference type="RefSeq" id="WP_081137213.1">
    <property type="nucleotide sequence ID" value="NZ_MWUE01000008.1"/>
</dbReference>
<evidence type="ECO:0000259" key="1">
    <source>
        <dbReference type="PROSITE" id="PS51746"/>
    </source>
</evidence>
<accession>A0A1V9DMB6</accession>
<dbReference type="InterPro" id="IPR036457">
    <property type="entry name" value="PPM-type-like_dom_sf"/>
</dbReference>
<comment type="caution">
    <text evidence="2">The sequence shown here is derived from an EMBL/GenBank/DDBJ whole genome shotgun (WGS) entry which is preliminary data.</text>
</comment>
<dbReference type="InterPro" id="IPR015655">
    <property type="entry name" value="PP2C"/>
</dbReference>
<dbReference type="PANTHER" id="PTHR13832">
    <property type="entry name" value="PROTEIN PHOSPHATASE 2C"/>
    <property type="match status" value="1"/>
</dbReference>
<name>A0A1V9DMB6_9GAMM</name>
<feature type="domain" description="PPM-type phosphatase" evidence="1">
    <location>
        <begin position="4"/>
        <end position="235"/>
    </location>
</feature>
<dbReference type="PANTHER" id="PTHR13832:SF827">
    <property type="entry name" value="PROTEIN PHOSPHATASE 1L"/>
    <property type="match status" value="1"/>
</dbReference>
<dbReference type="EMBL" id="MWUE01000008">
    <property type="protein sequence ID" value="OQP34997.1"/>
    <property type="molecule type" value="Genomic_DNA"/>
</dbReference>
<organism evidence="2 3">
    <name type="scientific">Pantoea latae</name>
    <dbReference type="NCBI Taxonomy" id="1964541"/>
    <lineage>
        <taxon>Bacteria</taxon>
        <taxon>Pseudomonadati</taxon>
        <taxon>Pseudomonadota</taxon>
        <taxon>Gammaproteobacteria</taxon>
        <taxon>Enterobacterales</taxon>
        <taxon>Erwiniaceae</taxon>
        <taxon>Pantoea</taxon>
    </lineage>
</organism>
<gene>
    <name evidence="2" type="ORF">B2J69_05630</name>
</gene>
<sequence>MKIVFASRCQQGLRDENQDRTGAEINEDKACFVVCDGVAGLPGGDRAAQLVRDTLLAELHEQPRLTPENTHAAIERCREALREEQARNAHASRMSTTLAALFIDRQQQRAWWAHAGDSRVYHFRHGTLFDVTRDHSLAQQLKDAGYENTGINSNLLYNALGADPARPVTFSAELALEDGDAFLVCTDGFWLNLTTKEMEQALRMVNACEEWLALMEKAVSRSVKKDNLSALSVWIGEPQDATLLYSAADSARFLPPRY</sequence>
<evidence type="ECO:0000313" key="3">
    <source>
        <dbReference type="Proteomes" id="UP000192769"/>
    </source>
</evidence>
<protein>
    <submittedName>
        <fullName evidence="2">Serine/threonine phosphatase</fullName>
    </submittedName>
</protein>
<dbReference type="SMART" id="SM00331">
    <property type="entry name" value="PP2C_SIG"/>
    <property type="match status" value="1"/>
</dbReference>
<evidence type="ECO:0000313" key="2">
    <source>
        <dbReference type="EMBL" id="OQP34997.1"/>
    </source>
</evidence>
<dbReference type="Gene3D" id="3.60.40.10">
    <property type="entry name" value="PPM-type phosphatase domain"/>
    <property type="match status" value="1"/>
</dbReference>
<keyword evidence="3" id="KW-1185">Reference proteome</keyword>
<dbReference type="Pfam" id="PF13672">
    <property type="entry name" value="PP2C_2"/>
    <property type="match status" value="1"/>
</dbReference>
<proteinExistence type="predicted"/>
<dbReference type="InterPro" id="IPR001932">
    <property type="entry name" value="PPM-type_phosphatase-like_dom"/>
</dbReference>
<dbReference type="PROSITE" id="PS51746">
    <property type="entry name" value="PPM_2"/>
    <property type="match status" value="1"/>
</dbReference>
<dbReference type="SMART" id="SM00332">
    <property type="entry name" value="PP2Cc"/>
    <property type="match status" value="1"/>
</dbReference>
<dbReference type="Proteomes" id="UP000192769">
    <property type="component" value="Unassembled WGS sequence"/>
</dbReference>
<dbReference type="CDD" id="cd00143">
    <property type="entry name" value="PP2Cc"/>
    <property type="match status" value="1"/>
</dbReference>
<dbReference type="GO" id="GO:0004722">
    <property type="term" value="F:protein serine/threonine phosphatase activity"/>
    <property type="evidence" value="ECO:0007669"/>
    <property type="project" value="InterPro"/>
</dbReference>
<reference evidence="2 3" key="1">
    <citation type="submission" date="2017-02" db="EMBL/GenBank/DDBJ databases">
        <title>Whole genome shotgun sequence of Pantoea agglomerans strain AS1 isolated from a cycad, Zamia floridana in Central Florida, USA.</title>
        <authorList>
            <person name="Lata P."/>
            <person name="Govindarajan S."/>
            <person name="Qi F."/>
            <person name="Li J.-L."/>
            <person name="Maurya S.K."/>
            <person name="Sahoo M.K."/>
        </authorList>
    </citation>
    <scope>NUCLEOTIDE SEQUENCE [LARGE SCALE GENOMIC DNA]</scope>
    <source>
        <strain evidence="2 3">AS1</strain>
    </source>
</reference>
<dbReference type="SUPFAM" id="SSF81606">
    <property type="entry name" value="PP2C-like"/>
    <property type="match status" value="1"/>
</dbReference>
<dbReference type="OrthoDB" id="9801841at2"/>
<dbReference type="AlphaFoldDB" id="A0A1V9DMB6"/>